<feature type="domain" description="Protein kinase" evidence="18">
    <location>
        <begin position="19"/>
        <end position="311"/>
    </location>
</feature>
<keyword evidence="8" id="KW-0479">Metal-binding</keyword>
<dbReference type="Proteomes" id="UP000193922">
    <property type="component" value="Unassembled WGS sequence"/>
</dbReference>
<dbReference type="Gene3D" id="3.30.200.20">
    <property type="entry name" value="Phosphorylase Kinase, domain 1"/>
    <property type="match status" value="1"/>
</dbReference>
<dbReference type="OrthoDB" id="6284126at2759"/>
<dbReference type="PROSITE" id="PS50011">
    <property type="entry name" value="PROTEIN_KINASE_DOM"/>
    <property type="match status" value="1"/>
</dbReference>
<dbReference type="SMART" id="SM00220">
    <property type="entry name" value="S_TKc"/>
    <property type="match status" value="1"/>
</dbReference>
<name>A0A1Y1WFK7_9FUNG</name>
<keyword evidence="6" id="KW-0723">Serine/threonine-protein kinase</keyword>
<dbReference type="SUPFAM" id="SSF56112">
    <property type="entry name" value="Protein kinase-like (PK-like)"/>
    <property type="match status" value="1"/>
</dbReference>
<protein>
    <recommendedName>
        <fullName evidence="13">Cyclin-dependent kinase 8</fullName>
        <ecNumber evidence="4">2.7.11.22</ecNumber>
        <ecNumber evidence="3">2.7.11.23</ecNumber>
    </recommendedName>
</protein>
<feature type="region of interest" description="Disordered" evidence="17">
    <location>
        <begin position="337"/>
        <end position="383"/>
    </location>
</feature>
<keyword evidence="11" id="KW-0067">ATP-binding</keyword>
<dbReference type="GO" id="GO:0005524">
    <property type="term" value="F:ATP binding"/>
    <property type="evidence" value="ECO:0007669"/>
    <property type="project" value="UniProtKB-KW"/>
</dbReference>
<evidence type="ECO:0000256" key="14">
    <source>
        <dbReference type="ARBA" id="ARBA00047811"/>
    </source>
</evidence>
<evidence type="ECO:0000256" key="3">
    <source>
        <dbReference type="ARBA" id="ARBA00012409"/>
    </source>
</evidence>
<dbReference type="Gene3D" id="1.10.510.10">
    <property type="entry name" value="Transferase(Phosphotransferase) domain 1"/>
    <property type="match status" value="1"/>
</dbReference>
<comment type="subcellular location">
    <subcellularLocation>
        <location evidence="1">Nucleus</location>
    </subcellularLocation>
</comment>
<evidence type="ECO:0000256" key="13">
    <source>
        <dbReference type="ARBA" id="ARBA00041823"/>
    </source>
</evidence>
<evidence type="ECO:0000256" key="7">
    <source>
        <dbReference type="ARBA" id="ARBA00022679"/>
    </source>
</evidence>
<dbReference type="EMBL" id="MCFD01000003">
    <property type="protein sequence ID" value="ORX71944.1"/>
    <property type="molecule type" value="Genomic_DNA"/>
</dbReference>
<keyword evidence="7" id="KW-0808">Transferase</keyword>
<dbReference type="InterPro" id="IPR000719">
    <property type="entry name" value="Prot_kinase_dom"/>
</dbReference>
<dbReference type="RefSeq" id="XP_040745368.1">
    <property type="nucleotide sequence ID" value="XM_040889155.1"/>
</dbReference>
<keyword evidence="20" id="KW-1185">Reference proteome</keyword>
<evidence type="ECO:0000256" key="16">
    <source>
        <dbReference type="ARBA" id="ARBA00049280"/>
    </source>
</evidence>
<dbReference type="FunFam" id="1.10.510.10:FF:000408">
    <property type="entry name" value="Serine/threonine-protein kinase SSN3"/>
    <property type="match status" value="1"/>
</dbReference>
<evidence type="ECO:0000256" key="5">
    <source>
        <dbReference type="ARBA" id="ARBA00022491"/>
    </source>
</evidence>
<evidence type="ECO:0000256" key="12">
    <source>
        <dbReference type="ARBA" id="ARBA00023242"/>
    </source>
</evidence>
<evidence type="ECO:0000313" key="20">
    <source>
        <dbReference type="Proteomes" id="UP000193922"/>
    </source>
</evidence>
<organism evidence="19 20">
    <name type="scientific">Linderina pennispora</name>
    <dbReference type="NCBI Taxonomy" id="61395"/>
    <lineage>
        <taxon>Eukaryota</taxon>
        <taxon>Fungi</taxon>
        <taxon>Fungi incertae sedis</taxon>
        <taxon>Zoopagomycota</taxon>
        <taxon>Kickxellomycotina</taxon>
        <taxon>Kickxellomycetes</taxon>
        <taxon>Kickxellales</taxon>
        <taxon>Kickxellaceae</taxon>
        <taxon>Linderina</taxon>
    </lineage>
</organism>
<evidence type="ECO:0000256" key="6">
    <source>
        <dbReference type="ARBA" id="ARBA00022527"/>
    </source>
</evidence>
<reference evidence="19 20" key="1">
    <citation type="submission" date="2016-07" db="EMBL/GenBank/DDBJ databases">
        <title>Pervasive Adenine N6-methylation of Active Genes in Fungi.</title>
        <authorList>
            <consortium name="DOE Joint Genome Institute"/>
            <person name="Mondo S.J."/>
            <person name="Dannebaum R.O."/>
            <person name="Kuo R.C."/>
            <person name="Labutti K."/>
            <person name="Haridas S."/>
            <person name="Kuo A."/>
            <person name="Salamov A."/>
            <person name="Ahrendt S.R."/>
            <person name="Lipzen A."/>
            <person name="Sullivan W."/>
            <person name="Andreopoulos W.B."/>
            <person name="Clum A."/>
            <person name="Lindquist E."/>
            <person name="Daum C."/>
            <person name="Ramamoorthy G.K."/>
            <person name="Gryganskyi A."/>
            <person name="Culley D."/>
            <person name="Magnuson J.K."/>
            <person name="James T.Y."/>
            <person name="O'Malley M.A."/>
            <person name="Stajich J.E."/>
            <person name="Spatafora J.W."/>
            <person name="Visel A."/>
            <person name="Grigoriev I.V."/>
        </authorList>
    </citation>
    <scope>NUCLEOTIDE SEQUENCE [LARGE SCALE GENOMIC DNA]</scope>
    <source>
        <strain evidence="19 20">ATCC 12442</strain>
    </source>
</reference>
<dbReference type="STRING" id="61395.A0A1Y1WFK7"/>
<evidence type="ECO:0000256" key="17">
    <source>
        <dbReference type="SAM" id="MobiDB-lite"/>
    </source>
</evidence>
<dbReference type="GO" id="GO:0008353">
    <property type="term" value="F:RNA polymerase II CTD heptapeptide repeat kinase activity"/>
    <property type="evidence" value="ECO:0007669"/>
    <property type="project" value="UniProtKB-EC"/>
</dbReference>
<comment type="similarity">
    <text evidence="2">Belongs to the protein kinase superfamily. CMGC Ser/Thr protein kinase family. CDC2/CDKX subfamily.</text>
</comment>
<keyword evidence="9" id="KW-0547">Nucleotide-binding</keyword>
<dbReference type="GO" id="GO:0046872">
    <property type="term" value="F:metal ion binding"/>
    <property type="evidence" value="ECO:0007669"/>
    <property type="project" value="UniProtKB-KW"/>
</dbReference>
<dbReference type="GO" id="GO:0004693">
    <property type="term" value="F:cyclin-dependent protein serine/threonine kinase activity"/>
    <property type="evidence" value="ECO:0007669"/>
    <property type="project" value="UniProtKB-EC"/>
</dbReference>
<dbReference type="GeneID" id="63805803"/>
<dbReference type="EC" id="2.7.11.22" evidence="4"/>
<evidence type="ECO:0000259" key="18">
    <source>
        <dbReference type="PROSITE" id="PS50011"/>
    </source>
</evidence>
<feature type="compositionally biased region" description="Low complexity" evidence="17">
    <location>
        <begin position="348"/>
        <end position="377"/>
    </location>
</feature>
<dbReference type="InterPro" id="IPR050108">
    <property type="entry name" value="CDK"/>
</dbReference>
<comment type="caution">
    <text evidence="19">The sequence shown here is derived from an EMBL/GenBank/DDBJ whole genome shotgun (WGS) entry which is preliminary data.</text>
</comment>
<evidence type="ECO:0000256" key="10">
    <source>
        <dbReference type="ARBA" id="ARBA00022777"/>
    </source>
</evidence>
<evidence type="ECO:0000313" key="19">
    <source>
        <dbReference type="EMBL" id="ORX71944.1"/>
    </source>
</evidence>
<keyword evidence="5" id="KW-0678">Repressor</keyword>
<dbReference type="EC" id="2.7.11.23" evidence="3"/>
<evidence type="ECO:0000256" key="15">
    <source>
        <dbReference type="ARBA" id="ARBA00048367"/>
    </source>
</evidence>
<keyword evidence="12" id="KW-0539">Nucleus</keyword>
<dbReference type="Pfam" id="PF00069">
    <property type="entry name" value="Pkinase"/>
    <property type="match status" value="1"/>
</dbReference>
<dbReference type="GO" id="GO:0016592">
    <property type="term" value="C:mediator complex"/>
    <property type="evidence" value="ECO:0007669"/>
    <property type="project" value="TreeGrafter"/>
</dbReference>
<evidence type="ECO:0000256" key="2">
    <source>
        <dbReference type="ARBA" id="ARBA00006485"/>
    </source>
</evidence>
<dbReference type="AlphaFoldDB" id="A0A1Y1WFK7"/>
<comment type="catalytic activity">
    <reaction evidence="16">
        <text>[DNA-directed RNA polymerase] + ATP = phospho-[DNA-directed RNA polymerase] + ADP + H(+)</text>
        <dbReference type="Rhea" id="RHEA:10216"/>
        <dbReference type="Rhea" id="RHEA-COMP:11321"/>
        <dbReference type="Rhea" id="RHEA-COMP:11322"/>
        <dbReference type="ChEBI" id="CHEBI:15378"/>
        <dbReference type="ChEBI" id="CHEBI:30616"/>
        <dbReference type="ChEBI" id="CHEBI:43176"/>
        <dbReference type="ChEBI" id="CHEBI:68546"/>
        <dbReference type="ChEBI" id="CHEBI:456216"/>
        <dbReference type="EC" id="2.7.11.23"/>
    </reaction>
</comment>
<gene>
    <name evidence="19" type="ORF">DL89DRAFT_274207</name>
</gene>
<sequence length="383" mass="43596">MDNYKRKREKQRVRVRGKYEILGFISSGTYGRVYKARPRSGPPIELAIKKFKPEREGESRPSTGISQSACREIGLCRELHHENIVDLCEFDLLSIMQHHMHHLRKPMPELVVKSILWQMINGVAYLHANSILQRDLKPANILITSSGVVKVGDMGLARVFKRPFQTLYNGDKVVVTVWYRAPELLLGSRHYTTAIDMWSIGCIFAEMLALRPIFKGEEAKMEKKVVPFQKGQVAKIIEVLGNPTRELWPTIELMPEFPNMKQFRSFPNALRGWFQNTGHKSESAFALLSSLLEYDPDRRISAKDALEHPYFKDEPRPVRHPFLEQNIQLSEAQADTGRALAMPRKRSVSPSDLDSSSSGSDTELDLPEPSSFLELSSGQRALP</sequence>
<dbReference type="InterPro" id="IPR011009">
    <property type="entry name" value="Kinase-like_dom_sf"/>
</dbReference>
<evidence type="ECO:0000256" key="9">
    <source>
        <dbReference type="ARBA" id="ARBA00022741"/>
    </source>
</evidence>
<comment type="catalytic activity">
    <reaction evidence="14">
        <text>L-threonyl-[protein] + ATP = O-phospho-L-threonyl-[protein] + ADP + H(+)</text>
        <dbReference type="Rhea" id="RHEA:46608"/>
        <dbReference type="Rhea" id="RHEA-COMP:11060"/>
        <dbReference type="Rhea" id="RHEA-COMP:11605"/>
        <dbReference type="ChEBI" id="CHEBI:15378"/>
        <dbReference type="ChEBI" id="CHEBI:30013"/>
        <dbReference type="ChEBI" id="CHEBI:30616"/>
        <dbReference type="ChEBI" id="CHEBI:61977"/>
        <dbReference type="ChEBI" id="CHEBI:456216"/>
        <dbReference type="EC" id="2.7.11.22"/>
    </reaction>
</comment>
<keyword evidence="10 19" id="KW-0418">Kinase</keyword>
<proteinExistence type="inferred from homology"/>
<dbReference type="PANTHER" id="PTHR24056">
    <property type="entry name" value="CELL DIVISION PROTEIN KINASE"/>
    <property type="match status" value="1"/>
</dbReference>
<accession>A0A1Y1WFK7</accession>
<dbReference type="PANTHER" id="PTHR24056:SF495">
    <property type="entry name" value="CYCLIN-DEPENDENT KINASE 8-RELATED"/>
    <property type="match status" value="1"/>
</dbReference>
<evidence type="ECO:0000256" key="4">
    <source>
        <dbReference type="ARBA" id="ARBA00012425"/>
    </source>
</evidence>
<comment type="catalytic activity">
    <reaction evidence="15">
        <text>L-seryl-[protein] + ATP = O-phospho-L-seryl-[protein] + ADP + H(+)</text>
        <dbReference type="Rhea" id="RHEA:17989"/>
        <dbReference type="Rhea" id="RHEA-COMP:9863"/>
        <dbReference type="Rhea" id="RHEA-COMP:11604"/>
        <dbReference type="ChEBI" id="CHEBI:15378"/>
        <dbReference type="ChEBI" id="CHEBI:29999"/>
        <dbReference type="ChEBI" id="CHEBI:30616"/>
        <dbReference type="ChEBI" id="CHEBI:83421"/>
        <dbReference type="ChEBI" id="CHEBI:456216"/>
        <dbReference type="EC" id="2.7.11.22"/>
    </reaction>
</comment>
<evidence type="ECO:0000256" key="11">
    <source>
        <dbReference type="ARBA" id="ARBA00022840"/>
    </source>
</evidence>
<evidence type="ECO:0000256" key="8">
    <source>
        <dbReference type="ARBA" id="ARBA00022723"/>
    </source>
</evidence>
<evidence type="ECO:0000256" key="1">
    <source>
        <dbReference type="ARBA" id="ARBA00004123"/>
    </source>
</evidence>